<evidence type="ECO:0008006" key="4">
    <source>
        <dbReference type="Google" id="ProtNLM"/>
    </source>
</evidence>
<gene>
    <name evidence="2" type="ORF">JYZ213_LOCUS10589</name>
</gene>
<dbReference type="Proteomes" id="UP000663845">
    <property type="component" value="Unassembled WGS sequence"/>
</dbReference>
<protein>
    <recommendedName>
        <fullName evidence="4">F-box domain-containing protein</fullName>
    </recommendedName>
</protein>
<accession>A0A813ZQ31</accession>
<name>A0A813ZQ31_9BILA</name>
<dbReference type="AlphaFoldDB" id="A0A813ZQ31"/>
<dbReference type="Gene3D" id="3.80.10.10">
    <property type="entry name" value="Ribonuclease Inhibitor"/>
    <property type="match status" value="2"/>
</dbReference>
<reference evidence="2" key="1">
    <citation type="submission" date="2021-02" db="EMBL/GenBank/DDBJ databases">
        <authorList>
            <person name="Nowell W R."/>
        </authorList>
    </citation>
    <scope>NUCLEOTIDE SEQUENCE</scope>
</reference>
<proteinExistence type="predicted"/>
<evidence type="ECO:0000313" key="3">
    <source>
        <dbReference type="Proteomes" id="UP000663845"/>
    </source>
</evidence>
<evidence type="ECO:0000313" key="2">
    <source>
        <dbReference type="EMBL" id="CAF0901681.1"/>
    </source>
</evidence>
<dbReference type="SUPFAM" id="SSF52047">
    <property type="entry name" value="RNI-like"/>
    <property type="match status" value="1"/>
</dbReference>
<comment type="caution">
    <text evidence="2">The sequence shown here is derived from an EMBL/GenBank/DDBJ whole genome shotgun (WGS) entry which is preliminary data.</text>
</comment>
<sequence length="614" mass="72936">MEQVKRQRNSSTEDSNDMKRKQVHSTRQPEASFDINSSTKSISYFEDLSNEIIYEIFEYFDFHYIYETFSNLNQRFANLIINSNYPIKINISSISKPNFQRYYKDIIIPYRQRIKSLRITNIFAADIILSSQDNISKLTRLETLILTNISSSYLRILQYLINLPKLSSLIIIYHGYTDIDQGEVYHQIFQLPFLKYFNVLWGMAFTDIVSSLPFAINKYSSIEHLVIKNGIQLDTLYVILSYVPQIRRLSISRLLEPEKRQNITFSITLNHLTYISLKLAPFDFHDFELLAKDLFHNLQVLHLYASHEITYLDANRWQNLILSHIPNLIIFDFQYFYFTAFEKDMMSNYENLIKKFTSSFWIERQWFFSTQYSFGHDAKDFLFFSVKPYKRCTFILDGIIEEKLNFDSVHHIDMSNSYSINKFENYFPNATKLTFEYSWPSPDYSMDINLSCIISLEQLTEIVVEDSPIYFMQFVKLLSVAVNLHRLKFDYVSIGEINPATIEEDPIFQLASKTNVVKNLTLTYECRLEIIELLFALCPRLQHFELHYVITPFLPPLIRFILSKTNNNNRHLSSWSILQETVETEEILKMVIKNDQLLDDYKVEYFDNEIHVWW</sequence>
<feature type="region of interest" description="Disordered" evidence="1">
    <location>
        <begin position="1"/>
        <end position="32"/>
    </location>
</feature>
<evidence type="ECO:0000256" key="1">
    <source>
        <dbReference type="SAM" id="MobiDB-lite"/>
    </source>
</evidence>
<dbReference type="EMBL" id="CAJNOG010000077">
    <property type="protein sequence ID" value="CAF0901681.1"/>
    <property type="molecule type" value="Genomic_DNA"/>
</dbReference>
<organism evidence="2 3">
    <name type="scientific">Adineta steineri</name>
    <dbReference type="NCBI Taxonomy" id="433720"/>
    <lineage>
        <taxon>Eukaryota</taxon>
        <taxon>Metazoa</taxon>
        <taxon>Spiralia</taxon>
        <taxon>Gnathifera</taxon>
        <taxon>Rotifera</taxon>
        <taxon>Eurotatoria</taxon>
        <taxon>Bdelloidea</taxon>
        <taxon>Adinetida</taxon>
        <taxon>Adinetidae</taxon>
        <taxon>Adineta</taxon>
    </lineage>
</organism>
<dbReference type="InterPro" id="IPR032675">
    <property type="entry name" value="LRR_dom_sf"/>
</dbReference>